<comment type="caution">
    <text evidence="1">The sequence shown here is derived from an EMBL/GenBank/DDBJ whole genome shotgun (WGS) entry which is preliminary data.</text>
</comment>
<dbReference type="Proteomes" id="UP000477849">
    <property type="component" value="Unassembled WGS sequence"/>
</dbReference>
<keyword evidence="2" id="KW-1185">Reference proteome</keyword>
<name>A0A6M1RP19_9HYPH</name>
<sequence length="302" mass="34520">MAFTAEQLAANPLFVEALKAFAIQLRGRYDEQPRLARFLASHQRWLLSQAAFALHLEYDPDEPNSGLTTTRLREIVTTGRAASRNTVLNFLDQLVSYRFAKIAGDPARRPRRFEAADVTTKAMFGWMVANLAALDGLDGGNRAKTLMEKPELFKLIQPQVARRSFDNIQWREPPRRVAMFLWTEAGGLVMDELIRRVRLSEEADGRFDIGRVDARLMAEQFMMSRTHLQRLFRKAIDENCLQWQDETKKSNLWFTADFLAEYCRWQAVKFSIVDQVFEEVSGKLASEGECDAAHRSAAVGEP</sequence>
<reference evidence="1 2" key="1">
    <citation type="submission" date="2020-02" db="EMBL/GenBank/DDBJ databases">
        <title>Genome sequence of the type strain CCBAU10050 of Rhizobium daejeonense.</title>
        <authorList>
            <person name="Gao J."/>
            <person name="Sun J."/>
        </authorList>
    </citation>
    <scope>NUCLEOTIDE SEQUENCE [LARGE SCALE GENOMIC DNA]</scope>
    <source>
        <strain evidence="1 2">CCBAU10050</strain>
    </source>
</reference>
<dbReference type="RefSeq" id="WP_163904317.1">
    <property type="nucleotide sequence ID" value="NZ_CP048427.1"/>
</dbReference>
<proteinExistence type="predicted"/>
<dbReference type="AlphaFoldDB" id="A0A6M1RP19"/>
<accession>A0A6M1RP19</accession>
<evidence type="ECO:0000313" key="1">
    <source>
        <dbReference type="EMBL" id="NGO63324.1"/>
    </source>
</evidence>
<evidence type="ECO:0000313" key="2">
    <source>
        <dbReference type="Proteomes" id="UP000477849"/>
    </source>
</evidence>
<organism evidence="1 2">
    <name type="scientific">Rhizobium daejeonense</name>
    <dbReference type="NCBI Taxonomy" id="240521"/>
    <lineage>
        <taxon>Bacteria</taxon>
        <taxon>Pseudomonadati</taxon>
        <taxon>Pseudomonadota</taxon>
        <taxon>Alphaproteobacteria</taxon>
        <taxon>Hyphomicrobiales</taxon>
        <taxon>Rhizobiaceae</taxon>
        <taxon>Rhizobium/Agrobacterium group</taxon>
        <taxon>Rhizobium</taxon>
    </lineage>
</organism>
<protein>
    <submittedName>
        <fullName evidence="1">Uncharacterized protein</fullName>
    </submittedName>
</protein>
<dbReference type="EMBL" id="JAAKZH010000002">
    <property type="protein sequence ID" value="NGO63324.1"/>
    <property type="molecule type" value="Genomic_DNA"/>
</dbReference>
<gene>
    <name evidence="1" type="ORF">G6N76_06530</name>
</gene>